<evidence type="ECO:0000256" key="1">
    <source>
        <dbReference type="SAM" id="SignalP"/>
    </source>
</evidence>
<reference evidence="2" key="1">
    <citation type="submission" date="2020-08" db="EMBL/GenBank/DDBJ databases">
        <title>Genome sequencing and assembly of the red palm weevil Rhynchophorus ferrugineus.</title>
        <authorList>
            <person name="Dias G.B."/>
            <person name="Bergman C.M."/>
            <person name="Manee M."/>
        </authorList>
    </citation>
    <scope>NUCLEOTIDE SEQUENCE</scope>
    <source>
        <strain evidence="2">AA-2017</strain>
        <tissue evidence="2">Whole larva</tissue>
    </source>
</reference>
<protein>
    <recommendedName>
        <fullName evidence="4">Secreted protein</fullName>
    </recommendedName>
</protein>
<gene>
    <name evidence="2" type="ORF">GWI33_018971</name>
</gene>
<comment type="caution">
    <text evidence="2">The sequence shown here is derived from an EMBL/GenBank/DDBJ whole genome shotgun (WGS) entry which is preliminary data.</text>
</comment>
<organism evidence="2 3">
    <name type="scientific">Rhynchophorus ferrugineus</name>
    <name type="common">Red palm weevil</name>
    <name type="synonym">Curculio ferrugineus</name>
    <dbReference type="NCBI Taxonomy" id="354439"/>
    <lineage>
        <taxon>Eukaryota</taxon>
        <taxon>Metazoa</taxon>
        <taxon>Ecdysozoa</taxon>
        <taxon>Arthropoda</taxon>
        <taxon>Hexapoda</taxon>
        <taxon>Insecta</taxon>
        <taxon>Pterygota</taxon>
        <taxon>Neoptera</taxon>
        <taxon>Endopterygota</taxon>
        <taxon>Coleoptera</taxon>
        <taxon>Polyphaga</taxon>
        <taxon>Cucujiformia</taxon>
        <taxon>Curculionidae</taxon>
        <taxon>Dryophthorinae</taxon>
        <taxon>Rhynchophorus</taxon>
    </lineage>
</organism>
<dbReference type="AlphaFoldDB" id="A0A834HVC7"/>
<dbReference type="Proteomes" id="UP000625711">
    <property type="component" value="Unassembled WGS sequence"/>
</dbReference>
<name>A0A834HVC7_RHYFE</name>
<keyword evidence="3" id="KW-1185">Reference proteome</keyword>
<evidence type="ECO:0000313" key="3">
    <source>
        <dbReference type="Proteomes" id="UP000625711"/>
    </source>
</evidence>
<feature type="chain" id="PRO_5032732377" description="Secreted protein" evidence="1">
    <location>
        <begin position="19"/>
        <end position="73"/>
    </location>
</feature>
<accession>A0A834HVC7</accession>
<keyword evidence="1" id="KW-0732">Signal</keyword>
<evidence type="ECO:0008006" key="4">
    <source>
        <dbReference type="Google" id="ProtNLM"/>
    </source>
</evidence>
<sequence>MNCGTVVVFYLQSLLLFEQHFLIENVHIPWLQKASRSPVREHVHYLDGAISAHSELEHAQSTCSQWCQQNRGK</sequence>
<proteinExistence type="predicted"/>
<dbReference type="EMBL" id="JAACXV010014381">
    <property type="protein sequence ID" value="KAF7267844.1"/>
    <property type="molecule type" value="Genomic_DNA"/>
</dbReference>
<evidence type="ECO:0000313" key="2">
    <source>
        <dbReference type="EMBL" id="KAF7267844.1"/>
    </source>
</evidence>
<feature type="signal peptide" evidence="1">
    <location>
        <begin position="1"/>
        <end position="18"/>
    </location>
</feature>